<evidence type="ECO:0000256" key="5">
    <source>
        <dbReference type="ARBA" id="ARBA00022519"/>
    </source>
</evidence>
<evidence type="ECO:0000256" key="9">
    <source>
        <dbReference type="ARBA" id="ARBA00022989"/>
    </source>
</evidence>
<evidence type="ECO:0000313" key="13">
    <source>
        <dbReference type="EMBL" id="RZO77708.1"/>
    </source>
</evidence>
<feature type="transmembrane region" description="Helical" evidence="11">
    <location>
        <begin position="54"/>
        <end position="78"/>
    </location>
</feature>
<dbReference type="FunFam" id="1.10.357.140:FF:000008">
    <property type="entry name" value="4-hydroxybenzoate octaprenyltransferase"/>
    <property type="match status" value="1"/>
</dbReference>
<feature type="transmembrane region" description="Helical" evidence="11">
    <location>
        <begin position="152"/>
        <end position="170"/>
    </location>
</feature>
<dbReference type="EC" id="2.5.1.39" evidence="11 12"/>
<protein>
    <recommendedName>
        <fullName evidence="11 12">4-hydroxybenzoate octaprenyltransferase</fullName>
        <ecNumber evidence="11 12">2.5.1.39</ecNumber>
    </recommendedName>
    <alternativeName>
        <fullName evidence="11">4-HB polyprenyltransferase</fullName>
    </alternativeName>
</protein>
<evidence type="ECO:0000256" key="11">
    <source>
        <dbReference type="HAMAP-Rule" id="MF_01635"/>
    </source>
</evidence>
<dbReference type="GO" id="GO:0006744">
    <property type="term" value="P:ubiquinone biosynthetic process"/>
    <property type="evidence" value="ECO:0007669"/>
    <property type="project" value="UniProtKB-UniRule"/>
</dbReference>
<dbReference type="InterPro" id="IPR044878">
    <property type="entry name" value="UbiA_sf"/>
</dbReference>
<keyword evidence="6 11" id="KW-0808">Transferase</keyword>
<keyword evidence="9 11" id="KW-1133">Transmembrane helix</keyword>
<keyword evidence="8 11" id="KW-0812">Transmembrane</keyword>
<comment type="pathway">
    <text evidence="11">Cofactor biosynthesis; ubiquinone biosynthesis.</text>
</comment>
<dbReference type="PANTHER" id="PTHR11048">
    <property type="entry name" value="PRENYLTRANSFERASES"/>
    <property type="match status" value="1"/>
</dbReference>
<dbReference type="EMBL" id="SHAG01000001">
    <property type="protein sequence ID" value="RZO77708.1"/>
    <property type="molecule type" value="Genomic_DNA"/>
</dbReference>
<comment type="catalytic activity">
    <reaction evidence="11">
        <text>all-trans-octaprenyl diphosphate + 4-hydroxybenzoate = 4-hydroxy-3-(all-trans-octaprenyl)benzoate + diphosphate</text>
        <dbReference type="Rhea" id="RHEA:27782"/>
        <dbReference type="ChEBI" id="CHEBI:1617"/>
        <dbReference type="ChEBI" id="CHEBI:17879"/>
        <dbReference type="ChEBI" id="CHEBI:33019"/>
        <dbReference type="ChEBI" id="CHEBI:57711"/>
        <dbReference type="EC" id="2.5.1.39"/>
    </reaction>
</comment>
<gene>
    <name evidence="11" type="primary">ubiA</name>
    <name evidence="13" type="ORF">EVA68_00330</name>
</gene>
<dbReference type="Pfam" id="PF01040">
    <property type="entry name" value="UbiA"/>
    <property type="match status" value="1"/>
</dbReference>
<dbReference type="InterPro" id="IPR006370">
    <property type="entry name" value="HB_polyprenyltransferase-like"/>
</dbReference>
<comment type="similarity">
    <text evidence="3 11">Belongs to the UbiA prenyltransferase family.</text>
</comment>
<evidence type="ECO:0000256" key="2">
    <source>
        <dbReference type="ARBA" id="ARBA00004141"/>
    </source>
</evidence>
<dbReference type="UniPathway" id="UPA00232"/>
<feature type="transmembrane region" description="Helical" evidence="11">
    <location>
        <begin position="277"/>
        <end position="298"/>
    </location>
</feature>
<keyword evidence="10 11" id="KW-0472">Membrane</keyword>
<comment type="subcellular location">
    <subcellularLocation>
        <location evidence="11">Cell inner membrane</location>
        <topology evidence="11">Multi-pass membrane protein</topology>
    </subcellularLocation>
    <subcellularLocation>
        <location evidence="2">Membrane</location>
        <topology evidence="2">Multi-pass membrane protein</topology>
    </subcellularLocation>
</comment>
<dbReference type="PROSITE" id="PS00943">
    <property type="entry name" value="UBIA"/>
    <property type="match status" value="1"/>
</dbReference>
<feature type="transmembrane region" description="Helical" evidence="11">
    <location>
        <begin position="244"/>
        <end position="265"/>
    </location>
</feature>
<comment type="function">
    <text evidence="11">Catalyzes the prenylation of para-hydroxybenzoate (PHB) with an all-trans polyprenyl group. Mediates the second step in the final reaction sequence of ubiquinone-8 (UQ-8) biosynthesis, which is the condensation of the polyisoprenoid side chain with PHB, generating the first membrane-bound Q intermediate 3-octaprenyl-4-hydroxybenzoate.</text>
</comment>
<feature type="transmembrane region" description="Helical" evidence="11">
    <location>
        <begin position="176"/>
        <end position="197"/>
    </location>
</feature>
<dbReference type="NCBIfam" id="TIGR01474">
    <property type="entry name" value="ubiA_proteo"/>
    <property type="match status" value="1"/>
</dbReference>
<keyword evidence="5 11" id="KW-0997">Cell inner membrane</keyword>
<dbReference type="Gene3D" id="1.10.357.140">
    <property type="entry name" value="UbiA prenyltransferase"/>
    <property type="match status" value="1"/>
</dbReference>
<accession>A0A520S5F9</accession>
<evidence type="ECO:0000256" key="12">
    <source>
        <dbReference type="NCBIfam" id="TIGR01474"/>
    </source>
</evidence>
<reference evidence="13 14" key="1">
    <citation type="submission" date="2019-02" db="EMBL/GenBank/DDBJ databases">
        <title>Prokaryotic population dynamics and viral predation in marine succession experiment using metagenomics: the confinement effect.</title>
        <authorList>
            <person name="Haro-Moreno J.M."/>
            <person name="Rodriguez-Valera F."/>
            <person name="Lopez-Perez M."/>
        </authorList>
    </citation>
    <scope>NUCLEOTIDE SEQUENCE [LARGE SCALE GENOMIC DNA]</scope>
    <source>
        <strain evidence="13">MED-G157</strain>
    </source>
</reference>
<dbReference type="PANTHER" id="PTHR11048:SF28">
    <property type="entry name" value="4-HYDROXYBENZOATE POLYPRENYLTRANSFERASE, MITOCHONDRIAL"/>
    <property type="match status" value="1"/>
</dbReference>
<evidence type="ECO:0000256" key="4">
    <source>
        <dbReference type="ARBA" id="ARBA00022475"/>
    </source>
</evidence>
<feature type="transmembrane region" description="Helical" evidence="11">
    <location>
        <begin position="31"/>
        <end position="48"/>
    </location>
</feature>
<evidence type="ECO:0000256" key="6">
    <source>
        <dbReference type="ARBA" id="ARBA00022679"/>
    </source>
</evidence>
<feature type="transmembrane region" description="Helical" evidence="11">
    <location>
        <begin position="218"/>
        <end position="238"/>
    </location>
</feature>
<dbReference type="HAMAP" id="MF_01635">
    <property type="entry name" value="UbiA"/>
    <property type="match status" value="1"/>
</dbReference>
<dbReference type="FunFam" id="1.20.120.1780:FF:000001">
    <property type="entry name" value="4-hydroxybenzoate octaprenyltransferase"/>
    <property type="match status" value="1"/>
</dbReference>
<dbReference type="CDD" id="cd13959">
    <property type="entry name" value="PT_UbiA_COQ2"/>
    <property type="match status" value="1"/>
</dbReference>
<keyword evidence="7 11" id="KW-0831">Ubiquinone biosynthesis</keyword>
<keyword evidence="4 11" id="KW-1003">Cell membrane</keyword>
<dbReference type="InterPro" id="IPR000537">
    <property type="entry name" value="UbiA_prenyltransferase"/>
</dbReference>
<dbReference type="InterPro" id="IPR039653">
    <property type="entry name" value="Prenyltransferase"/>
</dbReference>
<dbReference type="InterPro" id="IPR030470">
    <property type="entry name" value="UbiA_prenylTrfase_CS"/>
</dbReference>
<evidence type="ECO:0000256" key="1">
    <source>
        <dbReference type="ARBA" id="ARBA00001946"/>
    </source>
</evidence>
<evidence type="ECO:0000256" key="7">
    <source>
        <dbReference type="ARBA" id="ARBA00022688"/>
    </source>
</evidence>
<name>A0A520S5F9_9GAMM</name>
<dbReference type="GO" id="GO:0005886">
    <property type="term" value="C:plasma membrane"/>
    <property type="evidence" value="ECO:0007669"/>
    <property type="project" value="UniProtKB-SubCell"/>
</dbReference>
<dbReference type="Proteomes" id="UP000316199">
    <property type="component" value="Unassembled WGS sequence"/>
</dbReference>
<keyword evidence="11" id="KW-0460">Magnesium</keyword>
<evidence type="ECO:0000256" key="10">
    <source>
        <dbReference type="ARBA" id="ARBA00023136"/>
    </source>
</evidence>
<comment type="cofactor">
    <cofactor evidence="1 11">
        <name>Mg(2+)</name>
        <dbReference type="ChEBI" id="CHEBI:18420"/>
    </cofactor>
</comment>
<organism evidence="13 14">
    <name type="scientific">OM182 bacterium</name>
    <dbReference type="NCBI Taxonomy" id="2510334"/>
    <lineage>
        <taxon>Bacteria</taxon>
        <taxon>Pseudomonadati</taxon>
        <taxon>Pseudomonadota</taxon>
        <taxon>Gammaproteobacteria</taxon>
        <taxon>OMG group</taxon>
        <taxon>OM182 clade</taxon>
    </lineage>
</organism>
<comment type="caution">
    <text evidence="13">The sequence shown here is derived from an EMBL/GenBank/DDBJ whole genome shotgun (WGS) entry which is preliminary data.</text>
</comment>
<sequence length="303" mass="34248">MARFNQKWFARNIAFPRCFYFMRLARLDKPIGSYLLLWPTLTALWLASKGWPGWHLFLVFTLGTLLTRSAGCVVNDIADRKFDGLVKRTMDRPIAKGDVKVSEALIFAALLCLLALLLVLSTNVNTIILATLGAVVAGIYPYMKRYIYMPQIILGIAFSFGIPMGFTAVNSDVSKLTGLLFIANIIWTVSYDTEYAMVDRDDDLKLGLKSSAILFSELDRLIIGALQIFFLSSLLLIWKIAELHWPFLIGVAISVGLFLYQQFLIKNRERNRCFQAFLNNHWVGLALFLAVAIDLFLYPEGVI</sequence>
<evidence type="ECO:0000256" key="8">
    <source>
        <dbReference type="ARBA" id="ARBA00022692"/>
    </source>
</evidence>
<dbReference type="AlphaFoldDB" id="A0A520S5F9"/>
<evidence type="ECO:0000313" key="14">
    <source>
        <dbReference type="Proteomes" id="UP000316199"/>
    </source>
</evidence>
<dbReference type="GO" id="GO:0008412">
    <property type="term" value="F:4-hydroxybenzoate polyprenyltransferase activity"/>
    <property type="evidence" value="ECO:0007669"/>
    <property type="project" value="UniProtKB-UniRule"/>
</dbReference>
<proteinExistence type="inferred from homology"/>
<evidence type="ECO:0000256" key="3">
    <source>
        <dbReference type="ARBA" id="ARBA00005985"/>
    </source>
</evidence>